<dbReference type="Pfam" id="PF14169">
    <property type="entry name" value="YdjO"/>
    <property type="match status" value="1"/>
</dbReference>
<evidence type="ECO:0000313" key="1">
    <source>
        <dbReference type="EMBL" id="MBB6694992.1"/>
    </source>
</evidence>
<accession>A0A841U5T6</accession>
<gene>
    <name evidence="1" type="ORF">H7B90_26715</name>
</gene>
<protein>
    <recommendedName>
        <fullName evidence="3">Cold-inducible protein YdjO</fullName>
    </recommendedName>
</protein>
<organism evidence="1 2">
    <name type="scientific">Cohnella xylanilytica</name>
    <dbReference type="NCBI Taxonomy" id="557555"/>
    <lineage>
        <taxon>Bacteria</taxon>
        <taxon>Bacillati</taxon>
        <taxon>Bacillota</taxon>
        <taxon>Bacilli</taxon>
        <taxon>Bacillales</taxon>
        <taxon>Paenibacillaceae</taxon>
        <taxon>Cohnella</taxon>
    </lineage>
</organism>
<evidence type="ECO:0008006" key="3">
    <source>
        <dbReference type="Google" id="ProtNLM"/>
    </source>
</evidence>
<dbReference type="RefSeq" id="WP_185138951.1">
    <property type="nucleotide sequence ID" value="NZ_BORM01000018.1"/>
</dbReference>
<evidence type="ECO:0000313" key="2">
    <source>
        <dbReference type="Proteomes" id="UP000553776"/>
    </source>
</evidence>
<dbReference type="InterPro" id="IPR025916">
    <property type="entry name" value="YdjO"/>
</dbReference>
<reference evidence="1 2" key="1">
    <citation type="submission" date="2020-08" db="EMBL/GenBank/DDBJ databases">
        <title>Cohnella phylogeny.</title>
        <authorList>
            <person name="Dunlap C."/>
        </authorList>
    </citation>
    <scope>NUCLEOTIDE SEQUENCE [LARGE SCALE GENOMIC DNA]</scope>
    <source>
        <strain evidence="1 2">DSM 25239</strain>
    </source>
</reference>
<dbReference type="Proteomes" id="UP000553776">
    <property type="component" value="Unassembled WGS sequence"/>
</dbReference>
<dbReference type="AlphaFoldDB" id="A0A841U5T6"/>
<keyword evidence="2" id="KW-1185">Reference proteome</keyword>
<name>A0A841U5T6_9BACL</name>
<comment type="caution">
    <text evidence="1">The sequence shown here is derived from an EMBL/GenBank/DDBJ whole genome shotgun (WGS) entry which is preliminary data.</text>
</comment>
<dbReference type="EMBL" id="JACJVR010000110">
    <property type="protein sequence ID" value="MBB6694992.1"/>
    <property type="molecule type" value="Genomic_DNA"/>
</dbReference>
<sequence>MLVPLTANEDAKAKLSIVKILKCKNPECKAWVREEFATPDQACPMCKGPMLRTMKHLPPLQKKFKAPAK</sequence>
<proteinExistence type="predicted"/>